<feature type="region of interest" description="Disordered" evidence="1">
    <location>
        <begin position="312"/>
        <end position="346"/>
    </location>
</feature>
<dbReference type="AlphaFoldDB" id="A0AAW0BCY1"/>
<keyword evidence="2" id="KW-0472">Membrane</keyword>
<evidence type="ECO:0000256" key="2">
    <source>
        <dbReference type="SAM" id="Phobius"/>
    </source>
</evidence>
<proteinExistence type="predicted"/>
<feature type="compositionally biased region" description="Basic and acidic residues" evidence="1">
    <location>
        <begin position="335"/>
        <end position="346"/>
    </location>
</feature>
<feature type="region of interest" description="Disordered" evidence="1">
    <location>
        <begin position="223"/>
        <end position="255"/>
    </location>
</feature>
<feature type="compositionally biased region" description="Polar residues" evidence="1">
    <location>
        <begin position="321"/>
        <end position="331"/>
    </location>
</feature>
<accession>A0AAW0BCY1</accession>
<keyword evidence="2" id="KW-0812">Transmembrane</keyword>
<sequence length="346" mass="37657">MIDIGHDFLATVMFMVPFKLLAFALWFGIFVITAQGQVPVVATCNAGFEWSFNSLNQSPCQLASYLGGTCIGGPFGIPPLPNTGNVYEGLPLGENNICRCSSVFYSALSACSNFTCRMMVLTRGSFPRDVPSETRIPSWAYLDVRQSNNTFNPQIAQRESEAELTSSNPKSSRIGPIIGGTVGAVALLVTAGILVFRLNKVRRANKNKQEILISHVEPFTTTLDTDSKSRRNTKQMQVETPAQSPISSSSSSHTPIADSMQVRQLMDDISVVPSTSLAQPSVVPSRAELYDRIDVLARENAVLREQAFPPEYEGSTVGLGRSNSRSATLPSYSHGDGRSYYDHDTA</sequence>
<feature type="compositionally biased region" description="Polar residues" evidence="1">
    <location>
        <begin position="234"/>
        <end position="246"/>
    </location>
</feature>
<gene>
    <name evidence="3" type="ORF">VNI00_016302</name>
</gene>
<evidence type="ECO:0000256" key="1">
    <source>
        <dbReference type="SAM" id="MobiDB-lite"/>
    </source>
</evidence>
<reference evidence="3 4" key="1">
    <citation type="submission" date="2024-01" db="EMBL/GenBank/DDBJ databases">
        <title>A draft genome for a cacao thread blight-causing isolate of Paramarasmius palmivorus.</title>
        <authorList>
            <person name="Baruah I.K."/>
            <person name="Bukari Y."/>
            <person name="Amoako-Attah I."/>
            <person name="Meinhardt L.W."/>
            <person name="Bailey B.A."/>
            <person name="Cohen S.P."/>
        </authorList>
    </citation>
    <scope>NUCLEOTIDE SEQUENCE [LARGE SCALE GENOMIC DNA]</scope>
    <source>
        <strain evidence="3 4">GH-12</strain>
    </source>
</reference>
<protein>
    <submittedName>
        <fullName evidence="3">Uncharacterized protein</fullName>
    </submittedName>
</protein>
<organism evidence="3 4">
    <name type="scientific">Paramarasmius palmivorus</name>
    <dbReference type="NCBI Taxonomy" id="297713"/>
    <lineage>
        <taxon>Eukaryota</taxon>
        <taxon>Fungi</taxon>
        <taxon>Dikarya</taxon>
        <taxon>Basidiomycota</taxon>
        <taxon>Agaricomycotina</taxon>
        <taxon>Agaricomycetes</taxon>
        <taxon>Agaricomycetidae</taxon>
        <taxon>Agaricales</taxon>
        <taxon>Marasmiineae</taxon>
        <taxon>Marasmiaceae</taxon>
        <taxon>Paramarasmius</taxon>
    </lineage>
</organism>
<dbReference type="Proteomes" id="UP001383192">
    <property type="component" value="Unassembled WGS sequence"/>
</dbReference>
<evidence type="ECO:0000313" key="4">
    <source>
        <dbReference type="Proteomes" id="UP001383192"/>
    </source>
</evidence>
<dbReference type="EMBL" id="JAYKXP010000124">
    <property type="protein sequence ID" value="KAK7024451.1"/>
    <property type="molecule type" value="Genomic_DNA"/>
</dbReference>
<keyword evidence="2" id="KW-1133">Transmembrane helix</keyword>
<name>A0AAW0BCY1_9AGAR</name>
<comment type="caution">
    <text evidence="3">The sequence shown here is derived from an EMBL/GenBank/DDBJ whole genome shotgun (WGS) entry which is preliminary data.</text>
</comment>
<evidence type="ECO:0000313" key="3">
    <source>
        <dbReference type="EMBL" id="KAK7024451.1"/>
    </source>
</evidence>
<feature type="transmembrane region" description="Helical" evidence="2">
    <location>
        <begin position="174"/>
        <end position="196"/>
    </location>
</feature>
<keyword evidence="4" id="KW-1185">Reference proteome</keyword>